<keyword evidence="3" id="KW-1185">Reference proteome</keyword>
<accession>A0ABD3J5W8</accession>
<dbReference type="AlphaFoldDB" id="A0ABD3J5W8"/>
<feature type="compositionally biased region" description="Polar residues" evidence="1">
    <location>
        <begin position="85"/>
        <end position="98"/>
    </location>
</feature>
<comment type="caution">
    <text evidence="2">The sequence shown here is derived from an EMBL/GenBank/DDBJ whole genome shotgun (WGS) entry which is preliminary data.</text>
</comment>
<evidence type="ECO:0000256" key="1">
    <source>
        <dbReference type="SAM" id="MobiDB-lite"/>
    </source>
</evidence>
<organism evidence="2 3">
    <name type="scientific">Eucalyptus globulus</name>
    <name type="common">Tasmanian blue gum</name>
    <dbReference type="NCBI Taxonomy" id="34317"/>
    <lineage>
        <taxon>Eukaryota</taxon>
        <taxon>Viridiplantae</taxon>
        <taxon>Streptophyta</taxon>
        <taxon>Embryophyta</taxon>
        <taxon>Tracheophyta</taxon>
        <taxon>Spermatophyta</taxon>
        <taxon>Magnoliopsida</taxon>
        <taxon>eudicotyledons</taxon>
        <taxon>Gunneridae</taxon>
        <taxon>Pentapetalae</taxon>
        <taxon>rosids</taxon>
        <taxon>malvids</taxon>
        <taxon>Myrtales</taxon>
        <taxon>Myrtaceae</taxon>
        <taxon>Myrtoideae</taxon>
        <taxon>Eucalypteae</taxon>
        <taxon>Eucalyptus</taxon>
    </lineage>
</organism>
<dbReference type="EMBL" id="JBJKBG010000009">
    <property type="protein sequence ID" value="KAL3722987.1"/>
    <property type="molecule type" value="Genomic_DNA"/>
</dbReference>
<dbReference type="Proteomes" id="UP001634007">
    <property type="component" value="Unassembled WGS sequence"/>
</dbReference>
<feature type="region of interest" description="Disordered" evidence="1">
    <location>
        <begin position="85"/>
        <end position="106"/>
    </location>
</feature>
<sequence length="242" mass="25795">MGSCVSAHRSTSSAAAIPPSPIKAKAVGGGDVPIGGGGFLKSQWSPGPRSTSSFRDYGSKEDVFFESKPWLESDCEDDFFSVNGDFTPSRGSTPSHGNTPIHPSLFKGSQLVKNAPRDKAPVPVPEHSLTSKKKKLADLFRDSLGGQEDVANYDALADKATEEAKAEAKPTILDVLPSSDQGTPYISKTTSLCSGERTPNGDYVMEKQKPVRTTTCCLPRLSSRGGFSERNKKMSSAIAVHD</sequence>
<proteinExistence type="predicted"/>
<evidence type="ECO:0000313" key="2">
    <source>
        <dbReference type="EMBL" id="KAL3722987.1"/>
    </source>
</evidence>
<gene>
    <name evidence="2" type="ORF">ACJRO7_035217</name>
</gene>
<feature type="compositionally biased region" description="Polar residues" evidence="1">
    <location>
        <begin position="42"/>
        <end position="54"/>
    </location>
</feature>
<feature type="region of interest" description="Disordered" evidence="1">
    <location>
        <begin position="1"/>
        <end position="58"/>
    </location>
</feature>
<reference evidence="2 3" key="1">
    <citation type="submission" date="2024-11" db="EMBL/GenBank/DDBJ databases">
        <title>Chromosome-level genome assembly of Eucalyptus globulus Labill. provides insights into its genome evolution.</title>
        <authorList>
            <person name="Li X."/>
        </authorList>
    </citation>
    <scope>NUCLEOTIDE SEQUENCE [LARGE SCALE GENOMIC DNA]</scope>
    <source>
        <strain evidence="2">CL2024</strain>
        <tissue evidence="2">Fresh tender leaves</tissue>
    </source>
</reference>
<dbReference type="PANTHER" id="PTHR34280:SF2">
    <property type="entry name" value="OS01G0920100 PROTEIN"/>
    <property type="match status" value="1"/>
</dbReference>
<dbReference type="PANTHER" id="PTHR34280">
    <property type="entry name" value="OS01G0920100 PROTEIN"/>
    <property type="match status" value="1"/>
</dbReference>
<feature type="compositionally biased region" description="Low complexity" evidence="1">
    <location>
        <begin position="12"/>
        <end position="26"/>
    </location>
</feature>
<protein>
    <submittedName>
        <fullName evidence="2">Uncharacterized protein</fullName>
    </submittedName>
</protein>
<feature type="compositionally biased region" description="Gly residues" evidence="1">
    <location>
        <begin position="27"/>
        <end position="39"/>
    </location>
</feature>
<evidence type="ECO:0000313" key="3">
    <source>
        <dbReference type="Proteomes" id="UP001634007"/>
    </source>
</evidence>
<dbReference type="InterPro" id="IPR038947">
    <property type="entry name" value="At3g27210-like"/>
</dbReference>
<name>A0ABD3J5W8_EUCGL</name>